<organism evidence="1 2">
    <name type="scientific">Ambrosiozyma monospora</name>
    <name type="common">Yeast</name>
    <name type="synonym">Endomycopsis monosporus</name>
    <dbReference type="NCBI Taxonomy" id="43982"/>
    <lineage>
        <taxon>Eukaryota</taxon>
        <taxon>Fungi</taxon>
        <taxon>Dikarya</taxon>
        <taxon>Ascomycota</taxon>
        <taxon>Saccharomycotina</taxon>
        <taxon>Pichiomycetes</taxon>
        <taxon>Pichiales</taxon>
        <taxon>Pichiaceae</taxon>
        <taxon>Ambrosiozyma</taxon>
    </lineage>
</organism>
<comment type="caution">
    <text evidence="1">The sequence shown here is derived from an EMBL/GenBank/DDBJ whole genome shotgun (WGS) entry which is preliminary data.</text>
</comment>
<evidence type="ECO:0000313" key="1">
    <source>
        <dbReference type="EMBL" id="GME85928.1"/>
    </source>
</evidence>
<keyword evidence="2" id="KW-1185">Reference proteome</keyword>
<accession>A0A9W6T822</accession>
<gene>
    <name evidence="1" type="ORF">Amon01_001022600</name>
</gene>
<protein>
    <submittedName>
        <fullName evidence="1">Unnamed protein product</fullName>
    </submittedName>
</protein>
<dbReference type="EMBL" id="BSXU01018937">
    <property type="protein sequence ID" value="GME85928.1"/>
    <property type="molecule type" value="Genomic_DNA"/>
</dbReference>
<sequence length="200" mass="23549">MSESTQFTNDTEKFTNVTEEDKALFHMVTAGYKDNVYSLCMILNTYLDHKNKTKGDTRLWFPTTEIVNHIKEPRTMNKVMKQLRAAASLTDLTSDIFWCYLHGLHCLPPHDFEIVGYKTYQDMFELLDLPELTTSEGSKSKNSELLRQTVFKYDEELDLELSENKMQYIHSLMHLNSWDPQTRQRWIADFPPFTFKSIDL</sequence>
<proteinExistence type="predicted"/>
<dbReference type="Proteomes" id="UP001165063">
    <property type="component" value="Unassembled WGS sequence"/>
</dbReference>
<reference evidence="1" key="1">
    <citation type="submission" date="2023-04" db="EMBL/GenBank/DDBJ databases">
        <title>Ambrosiozyma monospora NBRC 1965.</title>
        <authorList>
            <person name="Ichikawa N."/>
            <person name="Sato H."/>
            <person name="Tonouchi N."/>
        </authorList>
    </citation>
    <scope>NUCLEOTIDE SEQUENCE</scope>
    <source>
        <strain evidence="1">NBRC 1965</strain>
    </source>
</reference>
<name>A0A9W6T822_AMBMO</name>
<dbReference type="AlphaFoldDB" id="A0A9W6T822"/>
<evidence type="ECO:0000313" key="2">
    <source>
        <dbReference type="Proteomes" id="UP001165063"/>
    </source>
</evidence>